<sequence length="192" mass="20961">MNLFLLHRCRAGRSARLAVIPLLAILVFSPAVPVAAAPSPSPSVTLLKNGDYLDALVQGIRTARKSVLCSCYLFKTGTGRGNQPRRIADELIRARQRGVAVTVVLEDEGRRRDPLNGENHLTADLLRRGGVTVRFDSPWVTSHAKVVVIDNRHVYLGSHNLTQSALTRNNELSLHIDSPALAAEITGYLGRL</sequence>
<evidence type="ECO:0000313" key="10">
    <source>
        <dbReference type="Proteomes" id="UP000756860"/>
    </source>
</evidence>
<dbReference type="Pfam" id="PF13091">
    <property type="entry name" value="PLDc_2"/>
    <property type="match status" value="1"/>
</dbReference>
<gene>
    <name evidence="9" type="ORF">KI810_01470</name>
</gene>
<evidence type="ECO:0000313" key="9">
    <source>
        <dbReference type="EMBL" id="MBT0651713.1"/>
    </source>
</evidence>
<reference evidence="9 10" key="1">
    <citation type="submission" date="2021-05" db="EMBL/GenBank/DDBJ databases">
        <title>The draft genome of Geobacter luticola JCM 17780.</title>
        <authorList>
            <person name="Xu Z."/>
            <person name="Masuda Y."/>
            <person name="Itoh H."/>
            <person name="Senoo K."/>
        </authorList>
    </citation>
    <scope>NUCLEOTIDE SEQUENCE [LARGE SCALE GENOMIC DNA]</scope>
    <source>
        <strain evidence="9 10">JCM 17780</strain>
    </source>
</reference>
<dbReference type="PANTHER" id="PTHR43856">
    <property type="entry name" value="CARDIOLIPIN HYDROLASE"/>
    <property type="match status" value="1"/>
</dbReference>
<dbReference type="SMART" id="SM00155">
    <property type="entry name" value="PLDc"/>
    <property type="match status" value="1"/>
</dbReference>
<protein>
    <recommendedName>
        <fullName evidence="3">phospholipase D</fullName>
        <ecNumber evidence="3">3.1.4.4</ecNumber>
    </recommendedName>
</protein>
<dbReference type="InterPro" id="IPR051406">
    <property type="entry name" value="PLD_domain"/>
</dbReference>
<dbReference type="EC" id="3.1.4.4" evidence="3"/>
<evidence type="ECO:0000256" key="1">
    <source>
        <dbReference type="ARBA" id="ARBA00000798"/>
    </source>
</evidence>
<dbReference type="InterPro" id="IPR001736">
    <property type="entry name" value="PLipase_D/transphosphatidylase"/>
</dbReference>
<feature type="domain" description="PLD phosphodiesterase" evidence="8">
    <location>
        <begin position="143"/>
        <end position="165"/>
    </location>
</feature>
<feature type="signal peptide" evidence="7">
    <location>
        <begin position="1"/>
        <end position="36"/>
    </location>
</feature>
<dbReference type="PROSITE" id="PS50035">
    <property type="entry name" value="PLD"/>
    <property type="match status" value="1"/>
</dbReference>
<name>A0ABS5S8L0_9BACT</name>
<evidence type="ECO:0000256" key="4">
    <source>
        <dbReference type="ARBA" id="ARBA00022801"/>
    </source>
</evidence>
<keyword evidence="10" id="KW-1185">Reference proteome</keyword>
<accession>A0ABS5S8L0</accession>
<dbReference type="Proteomes" id="UP000756860">
    <property type="component" value="Unassembled WGS sequence"/>
</dbReference>
<evidence type="ECO:0000256" key="3">
    <source>
        <dbReference type="ARBA" id="ARBA00012027"/>
    </source>
</evidence>
<feature type="chain" id="PRO_5046937403" description="phospholipase D" evidence="7">
    <location>
        <begin position="37"/>
        <end position="192"/>
    </location>
</feature>
<organism evidence="9 10">
    <name type="scientific">Geomobilimonas luticola</name>
    <dbReference type="NCBI Taxonomy" id="1114878"/>
    <lineage>
        <taxon>Bacteria</taxon>
        <taxon>Pseudomonadati</taxon>
        <taxon>Thermodesulfobacteriota</taxon>
        <taxon>Desulfuromonadia</taxon>
        <taxon>Geobacterales</taxon>
        <taxon>Geobacteraceae</taxon>
        <taxon>Geomobilimonas</taxon>
    </lineage>
</organism>
<dbReference type="CDD" id="cd09131">
    <property type="entry name" value="PLDc_unchar3"/>
    <property type="match status" value="1"/>
</dbReference>
<keyword evidence="6" id="KW-0443">Lipid metabolism</keyword>
<comment type="catalytic activity">
    <reaction evidence="1">
        <text>a 1,2-diacyl-sn-glycero-3-phosphocholine + H2O = a 1,2-diacyl-sn-glycero-3-phosphate + choline + H(+)</text>
        <dbReference type="Rhea" id="RHEA:14445"/>
        <dbReference type="ChEBI" id="CHEBI:15354"/>
        <dbReference type="ChEBI" id="CHEBI:15377"/>
        <dbReference type="ChEBI" id="CHEBI:15378"/>
        <dbReference type="ChEBI" id="CHEBI:57643"/>
        <dbReference type="ChEBI" id="CHEBI:58608"/>
        <dbReference type="EC" id="3.1.4.4"/>
    </reaction>
</comment>
<keyword evidence="7" id="KW-0732">Signal</keyword>
<comment type="caution">
    <text evidence="9">The sequence shown here is derived from an EMBL/GenBank/DDBJ whole genome shotgun (WGS) entry which is preliminary data.</text>
</comment>
<evidence type="ECO:0000256" key="6">
    <source>
        <dbReference type="ARBA" id="ARBA00023098"/>
    </source>
</evidence>
<keyword evidence="5" id="KW-0442">Lipid degradation</keyword>
<dbReference type="PANTHER" id="PTHR43856:SF1">
    <property type="entry name" value="MITOCHONDRIAL CARDIOLIPIN HYDROLASE"/>
    <property type="match status" value="1"/>
</dbReference>
<evidence type="ECO:0000256" key="2">
    <source>
        <dbReference type="ARBA" id="ARBA00008664"/>
    </source>
</evidence>
<comment type="similarity">
    <text evidence="2">Belongs to the phospholipase D family.</text>
</comment>
<proteinExistence type="inferred from homology"/>
<evidence type="ECO:0000256" key="7">
    <source>
        <dbReference type="SAM" id="SignalP"/>
    </source>
</evidence>
<evidence type="ECO:0000259" key="8">
    <source>
        <dbReference type="PROSITE" id="PS50035"/>
    </source>
</evidence>
<dbReference type="Gene3D" id="3.30.870.10">
    <property type="entry name" value="Endonuclease Chain A"/>
    <property type="match status" value="1"/>
</dbReference>
<dbReference type="EMBL" id="JAHCVK010000001">
    <property type="protein sequence ID" value="MBT0651713.1"/>
    <property type="molecule type" value="Genomic_DNA"/>
</dbReference>
<dbReference type="InterPro" id="IPR025202">
    <property type="entry name" value="PLD-like_dom"/>
</dbReference>
<dbReference type="RefSeq" id="WP_214173714.1">
    <property type="nucleotide sequence ID" value="NZ_JAHCVK010000001.1"/>
</dbReference>
<evidence type="ECO:0000256" key="5">
    <source>
        <dbReference type="ARBA" id="ARBA00022963"/>
    </source>
</evidence>
<dbReference type="SUPFAM" id="SSF56024">
    <property type="entry name" value="Phospholipase D/nuclease"/>
    <property type="match status" value="1"/>
</dbReference>
<keyword evidence="4" id="KW-0378">Hydrolase</keyword>